<feature type="region of interest" description="Disordered" evidence="1">
    <location>
        <begin position="1"/>
        <end position="61"/>
    </location>
</feature>
<feature type="compositionally biased region" description="Basic and acidic residues" evidence="1">
    <location>
        <begin position="32"/>
        <end position="42"/>
    </location>
</feature>
<evidence type="ECO:0000313" key="3">
    <source>
        <dbReference type="Proteomes" id="UP000546162"/>
    </source>
</evidence>
<reference evidence="2 3" key="1">
    <citation type="submission" date="2020-08" db="EMBL/GenBank/DDBJ databases">
        <title>Sequencing the genomes of 1000 actinobacteria strains.</title>
        <authorList>
            <person name="Klenk H.-P."/>
        </authorList>
    </citation>
    <scope>NUCLEOTIDE SEQUENCE [LARGE SCALE GENOMIC DNA]</scope>
    <source>
        <strain evidence="2 3">DSM 45809</strain>
    </source>
</reference>
<dbReference type="Proteomes" id="UP000546162">
    <property type="component" value="Unassembled WGS sequence"/>
</dbReference>
<accession>A0A7W7H5U6</accession>
<dbReference type="EMBL" id="JACHNB010000001">
    <property type="protein sequence ID" value="MBB4744531.1"/>
    <property type="molecule type" value="Genomic_DNA"/>
</dbReference>
<protein>
    <submittedName>
        <fullName evidence="2">Uncharacterized protein</fullName>
    </submittedName>
</protein>
<evidence type="ECO:0000313" key="2">
    <source>
        <dbReference type="EMBL" id="MBB4744531.1"/>
    </source>
</evidence>
<sequence>MTDANDEPDTRLAPPGEQAGPEWESGGDLEYDEAHGAGDHLDVPPGLVEEAERRRSLAKPR</sequence>
<dbReference type="AlphaFoldDB" id="A0A7W7H5U6"/>
<dbReference type="RefSeq" id="WP_185044678.1">
    <property type="nucleotide sequence ID" value="NZ_BAABFG010000005.1"/>
</dbReference>
<gene>
    <name evidence="2" type="ORF">BJY16_007990</name>
</gene>
<comment type="caution">
    <text evidence="2">The sequence shown here is derived from an EMBL/GenBank/DDBJ whole genome shotgun (WGS) entry which is preliminary data.</text>
</comment>
<organism evidence="2 3">
    <name type="scientific">Actinoplanes octamycinicus</name>
    <dbReference type="NCBI Taxonomy" id="135948"/>
    <lineage>
        <taxon>Bacteria</taxon>
        <taxon>Bacillati</taxon>
        <taxon>Actinomycetota</taxon>
        <taxon>Actinomycetes</taxon>
        <taxon>Micromonosporales</taxon>
        <taxon>Micromonosporaceae</taxon>
        <taxon>Actinoplanes</taxon>
    </lineage>
</organism>
<evidence type="ECO:0000256" key="1">
    <source>
        <dbReference type="SAM" id="MobiDB-lite"/>
    </source>
</evidence>
<keyword evidence="3" id="KW-1185">Reference proteome</keyword>
<name>A0A7W7H5U6_9ACTN</name>
<proteinExistence type="predicted"/>